<dbReference type="Proteomes" id="UP001162992">
    <property type="component" value="Chromosome 5"/>
</dbReference>
<proteinExistence type="predicted"/>
<accession>A0ACC2DLM3</accession>
<gene>
    <name evidence="1" type="ORF">O6H91_05G022400</name>
</gene>
<comment type="caution">
    <text evidence="1">The sequence shown here is derived from an EMBL/GenBank/DDBJ whole genome shotgun (WGS) entry which is preliminary data.</text>
</comment>
<sequence>MGCFGFVQAEKREQGDKREQAEKRDSKGKERRLSWWFSISGASSPDQKSVSEKNSSVDSEASKDSPNSTVVLTKQNELRMFSLSELKVATKNFYPGNLLGQGGFGCVYKGYIKQKKGEEGEWKLEVAVKQLDVKGVQGHKEWISEIKYLGSANHPNLVTLVGYCAEDDERGVQMLLVYEFMPNKSLEAHLFGQTLPVLSWLSRVKIALGAAQGLAYLHEEIKPQIIFRDFKTSNILLDGALNAKLSDFGLARQGPDIGDSHVSTAVVGTPGYAAPEYVNTGHLTCMSDVWSFGVVLLELLTGRKAVDKNRPKNERRLLEWVKPYVADHKKFHLMMDPRLERQYSLKAAQKIVYLASRCLMRQPKSRPKMSDIVQGLIEVVAMSNLPSPVHTPVHQIGEQTLEVLQAGEMTPKDKYPSIKQELNQKVMLYGDSIWHKLTKSKVVRT</sequence>
<evidence type="ECO:0000313" key="2">
    <source>
        <dbReference type="Proteomes" id="UP001162992"/>
    </source>
</evidence>
<evidence type="ECO:0000313" key="1">
    <source>
        <dbReference type="EMBL" id="KAJ7555094.1"/>
    </source>
</evidence>
<reference evidence="2" key="1">
    <citation type="journal article" date="2024" name="Proc. Natl. Acad. Sci. U.S.A.">
        <title>Extraordinary preservation of gene collinearity over three hundred million years revealed in homosporous lycophytes.</title>
        <authorList>
            <person name="Li C."/>
            <person name="Wickell D."/>
            <person name="Kuo L.Y."/>
            <person name="Chen X."/>
            <person name="Nie B."/>
            <person name="Liao X."/>
            <person name="Peng D."/>
            <person name="Ji J."/>
            <person name="Jenkins J."/>
            <person name="Williams M."/>
            <person name="Shu S."/>
            <person name="Plott C."/>
            <person name="Barry K."/>
            <person name="Rajasekar S."/>
            <person name="Grimwood J."/>
            <person name="Han X."/>
            <person name="Sun S."/>
            <person name="Hou Z."/>
            <person name="He W."/>
            <person name="Dai G."/>
            <person name="Sun C."/>
            <person name="Schmutz J."/>
            <person name="Leebens-Mack J.H."/>
            <person name="Li F.W."/>
            <person name="Wang L."/>
        </authorList>
    </citation>
    <scope>NUCLEOTIDE SEQUENCE [LARGE SCALE GENOMIC DNA]</scope>
    <source>
        <strain evidence="2">cv. PW_Plant_1</strain>
    </source>
</reference>
<protein>
    <submittedName>
        <fullName evidence="1">Uncharacterized protein</fullName>
    </submittedName>
</protein>
<organism evidence="1 2">
    <name type="scientific">Diphasiastrum complanatum</name>
    <name type="common">Issler's clubmoss</name>
    <name type="synonym">Lycopodium complanatum</name>
    <dbReference type="NCBI Taxonomy" id="34168"/>
    <lineage>
        <taxon>Eukaryota</taxon>
        <taxon>Viridiplantae</taxon>
        <taxon>Streptophyta</taxon>
        <taxon>Embryophyta</taxon>
        <taxon>Tracheophyta</taxon>
        <taxon>Lycopodiopsida</taxon>
        <taxon>Lycopodiales</taxon>
        <taxon>Lycopodiaceae</taxon>
        <taxon>Lycopodioideae</taxon>
        <taxon>Diphasiastrum</taxon>
    </lineage>
</organism>
<name>A0ACC2DLM3_DIPCM</name>
<dbReference type="EMBL" id="CM055096">
    <property type="protein sequence ID" value="KAJ7555094.1"/>
    <property type="molecule type" value="Genomic_DNA"/>
</dbReference>
<keyword evidence="2" id="KW-1185">Reference proteome</keyword>